<dbReference type="AlphaFoldDB" id="A0A402CV44"/>
<dbReference type="EMBL" id="AP025739">
    <property type="protein sequence ID" value="BDI30279.1"/>
    <property type="molecule type" value="Genomic_DNA"/>
</dbReference>
<dbReference type="KEGG" id="ccot:CCAX7_23300"/>
<dbReference type="InterPro" id="IPR052512">
    <property type="entry name" value="4CMD/NDH-1_regulator"/>
</dbReference>
<dbReference type="Pfam" id="PF02627">
    <property type="entry name" value="CMD"/>
    <property type="match status" value="1"/>
</dbReference>
<dbReference type="PANTHER" id="PTHR33570:SF10">
    <property type="entry name" value="GAMMA-CARBOXYMUCONOLACTONE DECARBOXYLASE"/>
    <property type="match status" value="1"/>
</dbReference>
<dbReference type="Gene3D" id="1.20.1290.10">
    <property type="entry name" value="AhpD-like"/>
    <property type="match status" value="1"/>
</dbReference>
<gene>
    <name evidence="1" type="ORF">CCAX7_23300</name>
</gene>
<proteinExistence type="predicted"/>
<evidence type="ECO:0000313" key="2">
    <source>
        <dbReference type="Proteomes" id="UP000287394"/>
    </source>
</evidence>
<dbReference type="RefSeq" id="WP_119321246.1">
    <property type="nucleotide sequence ID" value="NZ_AP025739.1"/>
</dbReference>
<dbReference type="PANTHER" id="PTHR33570">
    <property type="entry name" value="4-CARBOXYMUCONOLACTONE DECARBOXYLASE FAMILY PROTEIN"/>
    <property type="match status" value="1"/>
</dbReference>
<organism evidence="1 2">
    <name type="scientific">Capsulimonas corticalis</name>
    <dbReference type="NCBI Taxonomy" id="2219043"/>
    <lineage>
        <taxon>Bacteria</taxon>
        <taxon>Bacillati</taxon>
        <taxon>Armatimonadota</taxon>
        <taxon>Armatimonadia</taxon>
        <taxon>Capsulimonadales</taxon>
        <taxon>Capsulimonadaceae</taxon>
        <taxon>Capsulimonas</taxon>
    </lineage>
</organism>
<reference evidence="1 2" key="1">
    <citation type="journal article" date="2019" name="Int. J. Syst. Evol. Microbiol.">
        <title>Capsulimonas corticalis gen. nov., sp. nov., an aerobic capsulated bacterium, of a novel bacterial order, Capsulimonadales ord. nov., of the class Armatimonadia of the phylum Armatimonadetes.</title>
        <authorList>
            <person name="Li J."/>
            <person name="Kudo C."/>
            <person name="Tonouchi A."/>
        </authorList>
    </citation>
    <scope>NUCLEOTIDE SEQUENCE [LARGE SCALE GENOMIC DNA]</scope>
    <source>
        <strain evidence="1 2">AX-7</strain>
    </source>
</reference>
<dbReference type="GO" id="GO:0051920">
    <property type="term" value="F:peroxiredoxin activity"/>
    <property type="evidence" value="ECO:0007669"/>
    <property type="project" value="InterPro"/>
</dbReference>
<dbReference type="Proteomes" id="UP000287394">
    <property type="component" value="Chromosome"/>
</dbReference>
<dbReference type="InterPro" id="IPR029032">
    <property type="entry name" value="AhpD-like"/>
</dbReference>
<accession>A0A402CV44</accession>
<name>A0A402CV44_9BACT</name>
<dbReference type="OrthoDB" id="9812754at2"/>
<sequence length="130" mass="14124">MAEQSERYVRGMKLLDALHGGHAGKQMVMELGEICPEFVDMTIEWGFGEIASREGIDLVTRELVIIASCVTLGHTVPQLRAHIEAALHIGATKQQIVEVILQMSIYAGMANASNAFRTAKEVFAQVDAAA</sequence>
<dbReference type="InterPro" id="IPR003779">
    <property type="entry name" value="CMD-like"/>
</dbReference>
<dbReference type="SUPFAM" id="SSF69118">
    <property type="entry name" value="AhpD-like"/>
    <property type="match status" value="1"/>
</dbReference>
<keyword evidence="2" id="KW-1185">Reference proteome</keyword>
<protein>
    <submittedName>
        <fullName evidence="1">4-carboxymuconolactone decarboxylase</fullName>
    </submittedName>
</protein>
<evidence type="ECO:0000313" key="1">
    <source>
        <dbReference type="EMBL" id="BDI30279.1"/>
    </source>
</evidence>